<evidence type="ECO:0000256" key="1">
    <source>
        <dbReference type="SAM" id="Phobius"/>
    </source>
</evidence>
<sequence>MEGNIDFLNAELGVVAEREKNIVVEIAALKEAENKRNAALQAQPTFLLNQERYFPHVLQAVMIELIMSVMIMIRVIRRVTVIRSTYIYLTF</sequence>
<dbReference type="Gramene" id="Solyc01g014010.1.1">
    <property type="protein sequence ID" value="Solyc01g014010.1.1.1"/>
    <property type="gene ID" value="Solyc01g014010.1"/>
</dbReference>
<keyword evidence="1" id="KW-1133">Transmembrane helix</keyword>
<keyword evidence="1" id="KW-0812">Transmembrane</keyword>
<name>A0A3Q7EAS4_SOLLC</name>
<keyword evidence="3" id="KW-1185">Reference proteome</keyword>
<protein>
    <submittedName>
        <fullName evidence="2">Uncharacterized protein</fullName>
    </submittedName>
</protein>
<dbReference type="Proteomes" id="UP000004994">
    <property type="component" value="Chromosome 1"/>
</dbReference>
<dbReference type="AlphaFoldDB" id="A0A3Q7EAS4"/>
<feature type="transmembrane region" description="Helical" evidence="1">
    <location>
        <begin position="53"/>
        <end position="73"/>
    </location>
</feature>
<proteinExistence type="predicted"/>
<reference evidence="2" key="1">
    <citation type="journal article" date="2012" name="Nature">
        <title>The tomato genome sequence provides insights into fleshy fruit evolution.</title>
        <authorList>
            <consortium name="Tomato Genome Consortium"/>
        </authorList>
    </citation>
    <scope>NUCLEOTIDE SEQUENCE [LARGE SCALE GENOMIC DNA]</scope>
    <source>
        <strain evidence="2">cv. Heinz 1706</strain>
    </source>
</reference>
<dbReference type="PaxDb" id="4081-Solyc01g014010.1.1"/>
<evidence type="ECO:0000313" key="3">
    <source>
        <dbReference type="Proteomes" id="UP000004994"/>
    </source>
</evidence>
<reference evidence="2" key="2">
    <citation type="submission" date="2019-01" db="UniProtKB">
        <authorList>
            <consortium name="EnsemblPlants"/>
        </authorList>
    </citation>
    <scope>IDENTIFICATION</scope>
    <source>
        <strain evidence="2">cv. Heinz 1706</strain>
    </source>
</reference>
<organism evidence="2">
    <name type="scientific">Solanum lycopersicum</name>
    <name type="common">Tomato</name>
    <name type="synonym">Lycopersicon esculentum</name>
    <dbReference type="NCBI Taxonomy" id="4081"/>
    <lineage>
        <taxon>Eukaryota</taxon>
        <taxon>Viridiplantae</taxon>
        <taxon>Streptophyta</taxon>
        <taxon>Embryophyta</taxon>
        <taxon>Tracheophyta</taxon>
        <taxon>Spermatophyta</taxon>
        <taxon>Magnoliopsida</taxon>
        <taxon>eudicotyledons</taxon>
        <taxon>Gunneridae</taxon>
        <taxon>Pentapetalae</taxon>
        <taxon>asterids</taxon>
        <taxon>lamiids</taxon>
        <taxon>Solanales</taxon>
        <taxon>Solanaceae</taxon>
        <taxon>Solanoideae</taxon>
        <taxon>Solaneae</taxon>
        <taxon>Solanum</taxon>
        <taxon>Solanum subgen. Lycopersicon</taxon>
    </lineage>
</organism>
<keyword evidence="1" id="KW-0472">Membrane</keyword>
<dbReference type="InParanoid" id="A0A3Q7EAS4"/>
<evidence type="ECO:0000313" key="2">
    <source>
        <dbReference type="EnsemblPlants" id="Solyc01g014010.1.1.1"/>
    </source>
</evidence>
<accession>A0A3Q7EAS4</accession>
<dbReference type="EnsemblPlants" id="Solyc01g014010.1.1">
    <property type="protein sequence ID" value="Solyc01g014010.1.1.1"/>
    <property type="gene ID" value="Solyc01g014010.1"/>
</dbReference>